<dbReference type="KEGG" id="cfon:HZU75_02550"/>
<organism evidence="1 2">
    <name type="scientific">Chitinibacter fontanus</name>
    <dbReference type="NCBI Taxonomy" id="1737446"/>
    <lineage>
        <taxon>Bacteria</taxon>
        <taxon>Pseudomonadati</taxon>
        <taxon>Pseudomonadota</taxon>
        <taxon>Betaproteobacteria</taxon>
        <taxon>Neisseriales</taxon>
        <taxon>Chitinibacteraceae</taxon>
        <taxon>Chitinibacter</taxon>
    </lineage>
</organism>
<keyword evidence="2" id="KW-1185">Reference proteome</keyword>
<accession>A0A7D5ZET5</accession>
<dbReference type="RefSeq" id="WP_180307649.1">
    <property type="nucleotide sequence ID" value="NZ_CP058952.1"/>
</dbReference>
<evidence type="ECO:0000313" key="1">
    <source>
        <dbReference type="EMBL" id="QLI80509.1"/>
    </source>
</evidence>
<reference evidence="1 2" key="1">
    <citation type="journal article" date="2016" name="Int. J. Syst. Evol. Microbiol.">
        <title>Chitinibacter fontanus sp. nov., isolated from a spring.</title>
        <authorList>
            <person name="Sheu S.Y."/>
            <person name="Li Y.S."/>
            <person name="Young C.C."/>
            <person name="Chen W.M."/>
        </authorList>
    </citation>
    <scope>NUCLEOTIDE SEQUENCE [LARGE SCALE GENOMIC DNA]</scope>
    <source>
        <strain evidence="1 2">STM-7</strain>
    </source>
</reference>
<protein>
    <recommendedName>
        <fullName evidence="3">Glycosyltransferase family 2 protein</fullName>
    </recommendedName>
</protein>
<dbReference type="AlphaFoldDB" id="A0A7D5ZET5"/>
<name>A0A7D5ZET5_9NEIS</name>
<proteinExistence type="predicted"/>
<evidence type="ECO:0000313" key="2">
    <source>
        <dbReference type="Proteomes" id="UP000510822"/>
    </source>
</evidence>
<evidence type="ECO:0008006" key="3">
    <source>
        <dbReference type="Google" id="ProtNLM"/>
    </source>
</evidence>
<sequence>MSFEETVCLVVNSCDKYNDVWIPFFSALSDKWPDCKCKILLNTETMVFHWDGLDIKTLQLDEAEKEIPWGARLKKAVALTDTEFILMLFDDYLLEEMVDVAEINRCYEFMKIQQDIAAIYFLNSGISVEQSTDLAGYDLVKQNSDYKINSAPALWRRKHLENYIGDIDTPWAWEFFGSARAFKTVHKFYAISSNALSPFVYQYDLGGAIHRGKWVEKVITNAINRYGLNLDLSNRGVSDGRSYPHSFSWRVKFVWLGYRMIGFDIFIFIKNALEKRVKRLIKRGFL</sequence>
<dbReference type="EMBL" id="CP058952">
    <property type="protein sequence ID" value="QLI80509.1"/>
    <property type="molecule type" value="Genomic_DNA"/>
</dbReference>
<dbReference type="Proteomes" id="UP000510822">
    <property type="component" value="Chromosome"/>
</dbReference>
<gene>
    <name evidence="1" type="ORF">HZU75_02550</name>
</gene>